<reference evidence="2 3" key="1">
    <citation type="submission" date="2019-09" db="EMBL/GenBank/DDBJ databases">
        <title>NBRP : Genome information of microbial organism related human and environment.</title>
        <authorList>
            <person name="Hattori M."/>
            <person name="Oshima K."/>
            <person name="Inaba H."/>
            <person name="Suda W."/>
            <person name="Sakamoto M."/>
            <person name="Iino T."/>
            <person name="Kitahara M."/>
            <person name="Oshida Y."/>
            <person name="Iida T."/>
            <person name="Kudo T."/>
            <person name="Itoh T."/>
            <person name="Ohkuma M."/>
        </authorList>
    </citation>
    <scope>NUCLEOTIDE SEQUENCE [LARGE SCALE GENOMIC DNA]</scope>
    <source>
        <strain evidence="2 3">Q-1</strain>
    </source>
</reference>
<comment type="caution">
    <text evidence="2">The sequence shown here is derived from an EMBL/GenBank/DDBJ whole genome shotgun (WGS) entry which is preliminary data.</text>
</comment>
<organism evidence="2 3">
    <name type="scientific">Iodidimonas nitroreducens</name>
    <dbReference type="NCBI Taxonomy" id="1236968"/>
    <lineage>
        <taxon>Bacteria</taxon>
        <taxon>Pseudomonadati</taxon>
        <taxon>Pseudomonadota</taxon>
        <taxon>Alphaproteobacteria</taxon>
        <taxon>Iodidimonadales</taxon>
        <taxon>Iodidimonadaceae</taxon>
        <taxon>Iodidimonas</taxon>
    </lineage>
</organism>
<evidence type="ECO:0000256" key="1">
    <source>
        <dbReference type="SAM" id="Phobius"/>
    </source>
</evidence>
<keyword evidence="1" id="KW-0812">Transmembrane</keyword>
<keyword evidence="1" id="KW-0472">Membrane</keyword>
<proteinExistence type="predicted"/>
<accession>A0A5A7NCL3</accession>
<dbReference type="EMBL" id="BKCN01000013">
    <property type="protein sequence ID" value="GER04799.1"/>
    <property type="molecule type" value="Genomic_DNA"/>
</dbReference>
<keyword evidence="3" id="KW-1185">Reference proteome</keyword>
<sequence>MSTEEQQRKEEDQKLDAMMKEAVIGGIHIELMGLAFLIFGVLLGTIPEILVVLPAWVYSSVQSALAFFDALLLAAN</sequence>
<feature type="transmembrane region" description="Helical" evidence="1">
    <location>
        <begin position="55"/>
        <end position="75"/>
    </location>
</feature>
<keyword evidence="1" id="KW-1133">Transmembrane helix</keyword>
<dbReference type="AlphaFoldDB" id="A0A5A7NCL3"/>
<evidence type="ECO:0000313" key="3">
    <source>
        <dbReference type="Proteomes" id="UP000324996"/>
    </source>
</evidence>
<feature type="transmembrane region" description="Helical" evidence="1">
    <location>
        <begin position="21"/>
        <end position="43"/>
    </location>
</feature>
<evidence type="ECO:0000313" key="2">
    <source>
        <dbReference type="EMBL" id="GER04799.1"/>
    </source>
</evidence>
<gene>
    <name evidence="2" type="ORF">JCM17846_24810</name>
</gene>
<name>A0A5A7NCL3_9PROT</name>
<protein>
    <submittedName>
        <fullName evidence="2">Uncharacterized protein</fullName>
    </submittedName>
</protein>
<dbReference type="Proteomes" id="UP000324996">
    <property type="component" value="Unassembled WGS sequence"/>
</dbReference>